<feature type="transmembrane region" description="Helical" evidence="1">
    <location>
        <begin position="168"/>
        <end position="194"/>
    </location>
</feature>
<feature type="transmembrane region" description="Helical" evidence="1">
    <location>
        <begin position="302"/>
        <end position="319"/>
    </location>
</feature>
<dbReference type="SMART" id="SM00703">
    <property type="entry name" value="NRF"/>
    <property type="match status" value="1"/>
</dbReference>
<dbReference type="Pfam" id="PF20146">
    <property type="entry name" value="NRF"/>
    <property type="match status" value="1"/>
</dbReference>
<keyword evidence="1" id="KW-0812">Transmembrane</keyword>
<dbReference type="PANTHER" id="PTHR11161:SF0">
    <property type="entry name" value="O-ACYLTRANSFERASE LIKE PROTEIN"/>
    <property type="match status" value="1"/>
</dbReference>
<evidence type="ECO:0000259" key="3">
    <source>
        <dbReference type="SMART" id="SM00703"/>
    </source>
</evidence>
<accession>A0AA47M478</accession>
<dbReference type="EMBL" id="JAOPHQ010005997">
    <property type="protein sequence ID" value="KAK0133304.1"/>
    <property type="molecule type" value="Genomic_DNA"/>
</dbReference>
<dbReference type="InterPro" id="IPR006621">
    <property type="entry name" value="Nose-resist-to-fluoxetine_N"/>
</dbReference>
<keyword evidence="1" id="KW-1133">Transmembrane helix</keyword>
<keyword evidence="2" id="KW-0732">Signal</keyword>
<dbReference type="InterPro" id="IPR002656">
    <property type="entry name" value="Acyl_transf_3_dom"/>
</dbReference>
<feature type="transmembrane region" description="Helical" evidence="1">
    <location>
        <begin position="502"/>
        <end position="530"/>
    </location>
</feature>
<feature type="transmembrane region" description="Helical" evidence="1">
    <location>
        <begin position="621"/>
        <end position="638"/>
    </location>
</feature>
<dbReference type="InterPro" id="IPR052728">
    <property type="entry name" value="O2_lipid_transport_reg"/>
</dbReference>
<dbReference type="Pfam" id="PF01757">
    <property type="entry name" value="Acyl_transf_3"/>
    <property type="match status" value="1"/>
</dbReference>
<dbReference type="GO" id="GO:0016747">
    <property type="term" value="F:acyltransferase activity, transferring groups other than amino-acyl groups"/>
    <property type="evidence" value="ECO:0007669"/>
    <property type="project" value="InterPro"/>
</dbReference>
<evidence type="ECO:0000256" key="1">
    <source>
        <dbReference type="SAM" id="Phobius"/>
    </source>
</evidence>
<dbReference type="Proteomes" id="UP001174136">
    <property type="component" value="Unassembled WGS sequence"/>
</dbReference>
<proteinExistence type="predicted"/>
<evidence type="ECO:0000256" key="2">
    <source>
        <dbReference type="SAM" id="SignalP"/>
    </source>
</evidence>
<name>A0AA47M478_MERPO</name>
<keyword evidence="5" id="KW-1185">Reference proteome</keyword>
<feature type="transmembrane region" description="Helical" evidence="1">
    <location>
        <begin position="580"/>
        <end position="601"/>
    </location>
</feature>
<protein>
    <submittedName>
        <fullName evidence="4">O-acyltransferase like protein</fullName>
    </submittedName>
</protein>
<feature type="transmembrane region" description="Helical" evidence="1">
    <location>
        <begin position="420"/>
        <end position="443"/>
    </location>
</feature>
<keyword evidence="1" id="KW-0472">Membrane</keyword>
<feature type="transmembrane region" description="Helical" evidence="1">
    <location>
        <begin position="687"/>
        <end position="709"/>
    </location>
</feature>
<feature type="signal peptide" evidence="2">
    <location>
        <begin position="1"/>
        <end position="21"/>
    </location>
</feature>
<organism evidence="4 5">
    <name type="scientific">Merluccius polli</name>
    <name type="common">Benguela hake</name>
    <name type="synonym">Merluccius cadenati</name>
    <dbReference type="NCBI Taxonomy" id="89951"/>
    <lineage>
        <taxon>Eukaryota</taxon>
        <taxon>Metazoa</taxon>
        <taxon>Chordata</taxon>
        <taxon>Craniata</taxon>
        <taxon>Vertebrata</taxon>
        <taxon>Euteleostomi</taxon>
        <taxon>Actinopterygii</taxon>
        <taxon>Neopterygii</taxon>
        <taxon>Teleostei</taxon>
        <taxon>Neoteleostei</taxon>
        <taxon>Acanthomorphata</taxon>
        <taxon>Zeiogadaria</taxon>
        <taxon>Gadariae</taxon>
        <taxon>Gadiformes</taxon>
        <taxon>Gadoidei</taxon>
        <taxon>Merlucciidae</taxon>
        <taxon>Merluccius</taxon>
    </lineage>
</organism>
<feature type="transmembrane region" description="Helical" evidence="1">
    <location>
        <begin position="650"/>
        <end position="672"/>
    </location>
</feature>
<feature type="transmembrane region" description="Helical" evidence="1">
    <location>
        <begin position="550"/>
        <end position="568"/>
    </location>
</feature>
<feature type="chain" id="PRO_5041382977" evidence="2">
    <location>
        <begin position="22"/>
        <end position="751"/>
    </location>
</feature>
<evidence type="ECO:0000313" key="4">
    <source>
        <dbReference type="EMBL" id="KAK0133304.1"/>
    </source>
</evidence>
<reference evidence="4" key="1">
    <citation type="journal article" date="2023" name="Front. Mar. Sci.">
        <title>A new Merluccius polli reference genome to investigate the effects of global change in West African waters.</title>
        <authorList>
            <person name="Mateo J.L."/>
            <person name="Blanco-Fernandez C."/>
            <person name="Garcia-Vazquez E."/>
            <person name="Machado-Schiaffino G."/>
        </authorList>
    </citation>
    <scope>NUCLEOTIDE SEQUENCE</scope>
    <source>
        <strain evidence="4">C29</strain>
        <tissue evidence="4">Fin</tissue>
    </source>
</reference>
<dbReference type="AlphaFoldDB" id="A0AA47M478"/>
<dbReference type="PANTHER" id="PTHR11161">
    <property type="entry name" value="O-ACYLTRANSFERASE"/>
    <property type="match status" value="1"/>
</dbReference>
<evidence type="ECO:0000313" key="5">
    <source>
        <dbReference type="Proteomes" id="UP001174136"/>
    </source>
</evidence>
<feature type="domain" description="Nose resistant-to-fluoxetine protein N-terminal" evidence="3">
    <location>
        <begin position="32"/>
        <end position="140"/>
    </location>
</feature>
<gene>
    <name evidence="4" type="primary">Oacyl</name>
    <name evidence="4" type="ORF">N1851_031188</name>
</gene>
<sequence>MSPVRLALLLCAAAAAGGAAAAADGAQALNVSRRCLSDVRVFLGDISLDTPKRYAALMYDAFGKMGSGVAGGNVNMPGSLQECLSVRGPAFSGQYCQVFLKQDNVQYFVGICVPDSCGEDEVQTLVIYETFQVGETSLIPPLPSILVSQSVQGIFMTQCTSDTATPDLSAVTCLFVCCAMIAVPLAATLLTALIRWQQYRVVNPGATVGSSSSLNAKSNLYGTLSPNGTAGGGNDMNANVHDVQQLSEMGRGRSEEEDTGCVFWYLRAFSLQNTTQGVLSTSSSAAAAGPAGSYASVNGIRILSLLWIICGHTTQLSAWNNLDNEKVWKKTVESSPLYVFAFSGPVYLGVDTFLLLGGLLSARSLLGSIQRAEDKFSRGLVAHFLFKRFISSPGRRLSRTAESEMNINERPVSPSRVQPLHLFIVCLAIGFFSVVQRGAFWFIAEDEVTNCKKYWWSNLLLVNNLFTITDICAPWTWYLSLDFQFYATTPLLIYLYRLKNRYVLLVVSALLLLMSGVASAVITALLQLPVHQPTTLTYESYFQYYYNKPYTRYGPYLIGIMLGIYITTKRDQLLKHQWQAAVGWVSCLLGMAAVVVLAYVLKDVPARPSMAHALYQGVHRPLWALGVAWIILACEEGYGGFIHSLLSLGVWAPLSHISFSCYLIHPFLIILYNGKQETPIHYTDFNFMYLFMGHVTLTLVAGYALTVLVEKPYLFLKRMNIYNGMVLGQRQVYRHTCLCSIDNKEMSMRPP</sequence>
<feature type="transmembrane region" description="Helical" evidence="1">
    <location>
        <begin position="455"/>
        <end position="481"/>
    </location>
</feature>
<feature type="transmembrane region" description="Helical" evidence="1">
    <location>
        <begin position="339"/>
        <end position="362"/>
    </location>
</feature>
<comment type="caution">
    <text evidence="4">The sequence shown here is derived from an EMBL/GenBank/DDBJ whole genome shotgun (WGS) entry which is preliminary data.</text>
</comment>